<keyword evidence="1" id="KW-0812">Transmembrane</keyword>
<keyword evidence="1" id="KW-0472">Membrane</keyword>
<sequence length="46" mass="4935">MAARPVGAFVIRGEHVRWVPALDVTRLGLAAGVTVVALARILAKRR</sequence>
<comment type="caution">
    <text evidence="2">The sequence shown here is derived from an EMBL/GenBank/DDBJ whole genome shotgun (WGS) entry which is preliminary data.</text>
</comment>
<dbReference type="EMBL" id="BNAW01000002">
    <property type="protein sequence ID" value="GHF95499.1"/>
    <property type="molecule type" value="Genomic_DNA"/>
</dbReference>
<evidence type="ECO:0000313" key="2">
    <source>
        <dbReference type="EMBL" id="GHF95499.1"/>
    </source>
</evidence>
<feature type="transmembrane region" description="Helical" evidence="1">
    <location>
        <begin position="24"/>
        <end position="43"/>
    </location>
</feature>
<evidence type="ECO:0000256" key="1">
    <source>
        <dbReference type="SAM" id="Phobius"/>
    </source>
</evidence>
<organism evidence="2 3">
    <name type="scientific">Amycolatopsis bullii</name>
    <dbReference type="NCBI Taxonomy" id="941987"/>
    <lineage>
        <taxon>Bacteria</taxon>
        <taxon>Bacillati</taxon>
        <taxon>Actinomycetota</taxon>
        <taxon>Actinomycetes</taxon>
        <taxon>Pseudonocardiales</taxon>
        <taxon>Pseudonocardiaceae</taxon>
        <taxon>Amycolatopsis</taxon>
    </lineage>
</organism>
<dbReference type="Proteomes" id="UP000649955">
    <property type="component" value="Unassembled WGS sequence"/>
</dbReference>
<evidence type="ECO:0000313" key="3">
    <source>
        <dbReference type="Proteomes" id="UP000649955"/>
    </source>
</evidence>
<dbReference type="RefSeq" id="WP_229902449.1">
    <property type="nucleotide sequence ID" value="NZ_BNAW01000002.1"/>
</dbReference>
<protein>
    <submittedName>
        <fullName evidence="2">Uncharacterized protein</fullName>
    </submittedName>
</protein>
<gene>
    <name evidence="2" type="ORF">GCM10017567_07550</name>
</gene>
<reference evidence="3" key="1">
    <citation type="journal article" date="2019" name="Int. J. Syst. Evol. Microbiol.">
        <title>The Global Catalogue of Microorganisms (GCM) 10K type strain sequencing project: providing services to taxonomists for standard genome sequencing and annotation.</title>
        <authorList>
            <consortium name="The Broad Institute Genomics Platform"/>
            <consortium name="The Broad Institute Genome Sequencing Center for Infectious Disease"/>
            <person name="Wu L."/>
            <person name="Ma J."/>
        </authorList>
    </citation>
    <scope>NUCLEOTIDE SEQUENCE [LARGE SCALE GENOMIC DNA]</scope>
    <source>
        <strain evidence="3">CGMCC 4.7680</strain>
    </source>
</reference>
<name>A0ABQ3K333_9PSEU</name>
<proteinExistence type="predicted"/>
<keyword evidence="3" id="KW-1185">Reference proteome</keyword>
<accession>A0ABQ3K333</accession>
<keyword evidence="1" id="KW-1133">Transmembrane helix</keyword>